<accession>A0A0H1BLY8</accession>
<comment type="caution">
    <text evidence="1">The sequence shown here is derived from an EMBL/GenBank/DDBJ whole genome shotgun (WGS) entry which is preliminary data.</text>
</comment>
<evidence type="ECO:0000313" key="2">
    <source>
        <dbReference type="Proteomes" id="UP000053573"/>
    </source>
</evidence>
<keyword evidence="2" id="KW-1185">Reference proteome</keyword>
<sequence>MKSIFTGCRAPRVSRAGSALCQCSGELDEPIQSFVNGGSAWRLLIGCWFGRQAAYDIPRRGTPLQMLPFYTPAIFATSTKFRLAEEEMWRLTEGKLQVRVLSV</sequence>
<dbReference type="OrthoDB" id="10396370at2759"/>
<dbReference type="Proteomes" id="UP000053573">
    <property type="component" value="Unassembled WGS sequence"/>
</dbReference>
<organism evidence="1 2">
    <name type="scientific">Blastomyces silverae</name>
    <dbReference type="NCBI Taxonomy" id="2060906"/>
    <lineage>
        <taxon>Eukaryota</taxon>
        <taxon>Fungi</taxon>
        <taxon>Dikarya</taxon>
        <taxon>Ascomycota</taxon>
        <taxon>Pezizomycotina</taxon>
        <taxon>Eurotiomycetes</taxon>
        <taxon>Eurotiomycetidae</taxon>
        <taxon>Onygenales</taxon>
        <taxon>Ajellomycetaceae</taxon>
        <taxon>Blastomyces</taxon>
    </lineage>
</organism>
<dbReference type="EMBL" id="LDEV01002135">
    <property type="protein sequence ID" value="KLJ10186.1"/>
    <property type="molecule type" value="Genomic_DNA"/>
</dbReference>
<protein>
    <submittedName>
        <fullName evidence="1">Uncharacterized protein</fullName>
    </submittedName>
</protein>
<proteinExistence type="predicted"/>
<gene>
    <name evidence="1" type="ORF">EMPG_09887</name>
</gene>
<name>A0A0H1BLY8_9EURO</name>
<reference evidence="2" key="1">
    <citation type="journal article" date="2015" name="PLoS Genet.">
        <title>The dynamic genome and transcriptome of the human fungal pathogen Blastomyces and close relative Emmonsia.</title>
        <authorList>
            <person name="Munoz J.F."/>
            <person name="Gauthier G.M."/>
            <person name="Desjardins C.A."/>
            <person name="Gallo J.E."/>
            <person name="Holder J."/>
            <person name="Sullivan T.D."/>
            <person name="Marty A.J."/>
            <person name="Carmen J.C."/>
            <person name="Chen Z."/>
            <person name="Ding L."/>
            <person name="Gujja S."/>
            <person name="Magrini V."/>
            <person name="Misas E."/>
            <person name="Mitreva M."/>
            <person name="Priest M."/>
            <person name="Saif S."/>
            <person name="Whiston E.A."/>
            <person name="Young S."/>
            <person name="Zeng Q."/>
            <person name="Goldman W.E."/>
            <person name="Mardis E.R."/>
            <person name="Taylor J.W."/>
            <person name="McEwen J.G."/>
            <person name="Clay O.K."/>
            <person name="Klein B.S."/>
            <person name="Cuomo C.A."/>
        </authorList>
    </citation>
    <scope>NUCLEOTIDE SEQUENCE [LARGE SCALE GENOMIC DNA]</scope>
    <source>
        <strain evidence="2">UAMH 139</strain>
    </source>
</reference>
<evidence type="ECO:0000313" key="1">
    <source>
        <dbReference type="EMBL" id="KLJ10186.1"/>
    </source>
</evidence>
<dbReference type="AlphaFoldDB" id="A0A0H1BLY8"/>